<dbReference type="GO" id="GO:0003723">
    <property type="term" value="F:RNA binding"/>
    <property type="evidence" value="ECO:0007669"/>
    <property type="project" value="UniProtKB-KW"/>
</dbReference>
<accession>A0A0R0LZ92</accession>
<dbReference type="GO" id="GO:0009982">
    <property type="term" value="F:pseudouridine synthase activity"/>
    <property type="evidence" value="ECO:0007669"/>
    <property type="project" value="InterPro"/>
</dbReference>
<dbReference type="InterPro" id="IPR020103">
    <property type="entry name" value="PsdUridine_synth_cat_dom_sf"/>
</dbReference>
<dbReference type="OrthoDB" id="424794at2759"/>
<dbReference type="InterPro" id="IPR006224">
    <property type="entry name" value="PsdUridine_synth_RluA-like_CS"/>
</dbReference>
<dbReference type="PROSITE" id="PS50889">
    <property type="entry name" value="S4"/>
    <property type="match status" value="1"/>
</dbReference>
<dbReference type="Gene3D" id="3.30.2350.10">
    <property type="entry name" value="Pseudouridine synthase"/>
    <property type="match status" value="1"/>
</dbReference>
<organism evidence="3 4">
    <name type="scientific">Pseudoloma neurophilia</name>
    <dbReference type="NCBI Taxonomy" id="146866"/>
    <lineage>
        <taxon>Eukaryota</taxon>
        <taxon>Fungi</taxon>
        <taxon>Fungi incertae sedis</taxon>
        <taxon>Microsporidia</taxon>
        <taxon>Pseudoloma</taxon>
    </lineage>
</organism>
<name>A0A0R0LZ92_9MICR</name>
<dbReference type="InterPro" id="IPR050188">
    <property type="entry name" value="RluA_PseudoU_synthase"/>
</dbReference>
<dbReference type="PANTHER" id="PTHR21600">
    <property type="entry name" value="MITOCHONDRIAL RNA PSEUDOURIDINE SYNTHASE"/>
    <property type="match status" value="1"/>
</dbReference>
<gene>
    <name evidence="3" type="ORF">M153_1960007616</name>
</gene>
<evidence type="ECO:0000313" key="3">
    <source>
        <dbReference type="EMBL" id="KRH94621.1"/>
    </source>
</evidence>
<protein>
    <submittedName>
        <fullName evidence="3">RNA pseudouridylate synthase</fullName>
    </submittedName>
</protein>
<dbReference type="GO" id="GO:0000455">
    <property type="term" value="P:enzyme-directed rRNA pseudouridine synthesis"/>
    <property type="evidence" value="ECO:0007669"/>
    <property type="project" value="TreeGrafter"/>
</dbReference>
<keyword evidence="1" id="KW-0694">RNA-binding</keyword>
<dbReference type="Pfam" id="PF00849">
    <property type="entry name" value="PseudoU_synth_2"/>
    <property type="match status" value="1"/>
</dbReference>
<comment type="caution">
    <text evidence="3">The sequence shown here is derived from an EMBL/GenBank/DDBJ whole genome shotgun (WGS) entry which is preliminary data.</text>
</comment>
<feature type="domain" description="Pseudouridine synthase RsuA/RluA-like" evidence="2">
    <location>
        <begin position="87"/>
        <end position="225"/>
    </location>
</feature>
<dbReference type="PANTHER" id="PTHR21600:SF40">
    <property type="entry name" value="PSEUDOURIDYLATE SYNTHASE RPUSD2"/>
    <property type="match status" value="1"/>
</dbReference>
<dbReference type="VEuPathDB" id="MicrosporidiaDB:M153_1960007616"/>
<evidence type="ECO:0000256" key="1">
    <source>
        <dbReference type="PROSITE-ProRule" id="PRU00182"/>
    </source>
</evidence>
<dbReference type="PROSITE" id="PS01129">
    <property type="entry name" value="PSI_RLU"/>
    <property type="match status" value="1"/>
</dbReference>
<reference evidence="3 4" key="1">
    <citation type="submission" date="2015-07" db="EMBL/GenBank/DDBJ databases">
        <title>The genome of Pseudoloma neurophilia, a relevant intracellular parasite of the zebrafish.</title>
        <authorList>
            <person name="Ndikumana S."/>
            <person name="Pelin A."/>
            <person name="Sanders J."/>
            <person name="Corradi N."/>
        </authorList>
    </citation>
    <scope>NUCLEOTIDE SEQUENCE [LARGE SCALE GENOMIC DNA]</scope>
    <source>
        <strain evidence="3 4">MK1</strain>
    </source>
</reference>
<dbReference type="SUPFAM" id="SSF55174">
    <property type="entry name" value="Alpha-L RNA-binding motif"/>
    <property type="match status" value="1"/>
</dbReference>
<keyword evidence="4" id="KW-1185">Reference proteome</keyword>
<dbReference type="SUPFAM" id="SSF55120">
    <property type="entry name" value="Pseudouridine synthase"/>
    <property type="match status" value="1"/>
</dbReference>
<proteinExistence type="predicted"/>
<sequence>MVCYFHKFDVQVKGKWFNRQLIEVMSNNFVMKTLSYYKEAIDLGVITVNHKIVDPTYILRNGDSIQHTVHYHEPESIKIPILAIENDFIVVNKPSGIACHPTGGYNLFSVTRILEKHGNLSCINRLDVVTSGILILAFKNAEKYHSQMIKGKIVKKYLAKVKGNFPSEITVNHKLEKNKHNTSFVSENGKECVTIFKLLKYQKGYSLIECQPITGRSHQIRVHLLSIGFPITNDPVYNENPECFYKADKIEQKDEKAWPCLQPIEEKDQIEAFILRNCRQSETRAFKNINAFICLHAYQYKFENKIYTADPPDWAKEFDLESFLEF</sequence>
<dbReference type="InterPro" id="IPR006145">
    <property type="entry name" value="PsdUridine_synth_RsuA/RluA"/>
</dbReference>
<dbReference type="AlphaFoldDB" id="A0A0R0LZ92"/>
<dbReference type="EMBL" id="LGUB01000050">
    <property type="protein sequence ID" value="KRH94621.1"/>
    <property type="molecule type" value="Genomic_DNA"/>
</dbReference>
<evidence type="ECO:0000313" key="4">
    <source>
        <dbReference type="Proteomes" id="UP000051530"/>
    </source>
</evidence>
<evidence type="ECO:0000259" key="2">
    <source>
        <dbReference type="Pfam" id="PF00849"/>
    </source>
</evidence>
<dbReference type="Proteomes" id="UP000051530">
    <property type="component" value="Unassembled WGS sequence"/>
</dbReference>